<comment type="caution">
    <text evidence="4">The sequence shown here is derived from an EMBL/GenBank/DDBJ whole genome shotgun (WGS) entry which is preliminary data.</text>
</comment>
<dbReference type="PANTHER" id="PTHR38439:SF3">
    <property type="entry name" value="COPPER-RESISTANT CUPROPROTEIN COPI"/>
    <property type="match status" value="1"/>
</dbReference>
<evidence type="ECO:0000259" key="3">
    <source>
        <dbReference type="Pfam" id="PF13473"/>
    </source>
</evidence>
<dbReference type="RefSeq" id="WP_097652278.1">
    <property type="nucleotide sequence ID" value="NZ_LYXE01000080.1"/>
</dbReference>
<dbReference type="InterPro" id="IPR050845">
    <property type="entry name" value="Cu-binding_ET"/>
</dbReference>
<protein>
    <recommendedName>
        <fullName evidence="3">EfeO-type cupredoxin-like domain-containing protein</fullName>
    </recommendedName>
</protein>
<name>A0A2H3L305_9CHLR</name>
<dbReference type="GO" id="GO:0046872">
    <property type="term" value="F:metal ion binding"/>
    <property type="evidence" value="ECO:0007669"/>
    <property type="project" value="UniProtKB-KW"/>
</dbReference>
<dbReference type="SUPFAM" id="SSF49503">
    <property type="entry name" value="Cupredoxins"/>
    <property type="match status" value="1"/>
</dbReference>
<gene>
    <name evidence="4" type="ORF">A9Q02_13140</name>
</gene>
<organism evidence="4 5">
    <name type="scientific">Candidatus Chloroploca asiatica</name>
    <dbReference type="NCBI Taxonomy" id="1506545"/>
    <lineage>
        <taxon>Bacteria</taxon>
        <taxon>Bacillati</taxon>
        <taxon>Chloroflexota</taxon>
        <taxon>Chloroflexia</taxon>
        <taxon>Chloroflexales</taxon>
        <taxon>Chloroflexineae</taxon>
        <taxon>Oscillochloridaceae</taxon>
        <taxon>Candidatus Chloroploca</taxon>
    </lineage>
</organism>
<evidence type="ECO:0000313" key="5">
    <source>
        <dbReference type="Proteomes" id="UP000220922"/>
    </source>
</evidence>
<evidence type="ECO:0000256" key="1">
    <source>
        <dbReference type="ARBA" id="ARBA00022723"/>
    </source>
</evidence>
<dbReference type="AlphaFoldDB" id="A0A2H3L305"/>
<dbReference type="InterPro" id="IPR028096">
    <property type="entry name" value="EfeO_Cupredoxin"/>
</dbReference>
<dbReference type="Proteomes" id="UP000220922">
    <property type="component" value="Unassembled WGS sequence"/>
</dbReference>
<evidence type="ECO:0000256" key="2">
    <source>
        <dbReference type="ARBA" id="ARBA00023008"/>
    </source>
</evidence>
<feature type="domain" description="EfeO-type cupredoxin-like" evidence="3">
    <location>
        <begin position="16"/>
        <end position="119"/>
    </location>
</feature>
<keyword evidence="5" id="KW-1185">Reference proteome</keyword>
<dbReference type="PROSITE" id="PS51257">
    <property type="entry name" value="PROKAR_LIPOPROTEIN"/>
    <property type="match status" value="1"/>
</dbReference>
<dbReference type="Pfam" id="PF13473">
    <property type="entry name" value="Cupredoxin_1"/>
    <property type="match status" value="1"/>
</dbReference>
<dbReference type="InterPro" id="IPR008972">
    <property type="entry name" value="Cupredoxin"/>
</dbReference>
<dbReference type="Gene3D" id="2.60.40.420">
    <property type="entry name" value="Cupredoxins - blue copper proteins"/>
    <property type="match status" value="1"/>
</dbReference>
<sequence>MFRVSVNHVRRVVIGLMLLMLLAGCGQALPPERLIELTVTSSGYEPAEIEAYVGEIVSIRFRNRDTIAHALMLELPTGTRIVAAEAGVDAIMTFPINQAGTFRFACSVPGHPEEGVLVVRPAP</sequence>
<proteinExistence type="predicted"/>
<reference evidence="4 5" key="1">
    <citation type="submission" date="2016-05" db="EMBL/GenBank/DDBJ databases">
        <authorList>
            <person name="Lavstsen T."/>
            <person name="Jespersen J.S."/>
        </authorList>
    </citation>
    <scope>NUCLEOTIDE SEQUENCE [LARGE SCALE GENOMIC DNA]</scope>
    <source>
        <strain evidence="4 5">B7-9</strain>
    </source>
</reference>
<dbReference type="PANTHER" id="PTHR38439">
    <property type="entry name" value="AURACYANIN-B"/>
    <property type="match status" value="1"/>
</dbReference>
<evidence type="ECO:0000313" key="4">
    <source>
        <dbReference type="EMBL" id="PDV99155.1"/>
    </source>
</evidence>
<dbReference type="EMBL" id="LYXE01000080">
    <property type="protein sequence ID" value="PDV99155.1"/>
    <property type="molecule type" value="Genomic_DNA"/>
</dbReference>
<keyword evidence="1" id="KW-0479">Metal-binding</keyword>
<keyword evidence="2" id="KW-0186">Copper</keyword>
<accession>A0A2H3L305</accession>
<dbReference type="OrthoDB" id="9816061at2"/>